<reference evidence="1 2" key="1">
    <citation type="submission" date="2019-09" db="EMBL/GenBank/DDBJ databases">
        <authorList>
            <person name="Chandra G."/>
            <person name="Truman W A."/>
        </authorList>
    </citation>
    <scope>NUCLEOTIDE SEQUENCE [LARGE SCALE GENOMIC DNA]</scope>
    <source>
        <strain evidence="1">PS685</strain>
    </source>
</reference>
<dbReference type="AlphaFoldDB" id="A0A5E7A5W1"/>
<proteinExistence type="predicted"/>
<dbReference type="PROSITE" id="PS51257">
    <property type="entry name" value="PROKAR_LIPOPROTEIN"/>
    <property type="match status" value="1"/>
</dbReference>
<gene>
    <name evidence="1" type="ORF">PS685_05034</name>
</gene>
<dbReference type="Proteomes" id="UP000326437">
    <property type="component" value="Unassembled WGS sequence"/>
</dbReference>
<accession>A0A5E7A5W1</accession>
<name>A0A5E7A5W1_PSEFL</name>
<sequence length="158" mass="17584">MRHVPQLFSRARHTASQYWLLGCNVEQGVLHLQATACRHDIAYHYVLGTQGFPVAENDFAGLGRQADHVLLWNRRVVTRVAQVIADNFSHVVRQQAAALVAEWNDGDRSSPIAAAGDQNVFFICCRHTCQAADNDKHSSKKVSHKARSSGVNVILNDR</sequence>
<protein>
    <submittedName>
        <fullName evidence="1">Uncharacterized protein</fullName>
    </submittedName>
</protein>
<evidence type="ECO:0000313" key="2">
    <source>
        <dbReference type="Proteomes" id="UP000326437"/>
    </source>
</evidence>
<organism evidence="1 2">
    <name type="scientific">Pseudomonas fluorescens</name>
    <dbReference type="NCBI Taxonomy" id="294"/>
    <lineage>
        <taxon>Bacteria</taxon>
        <taxon>Pseudomonadati</taxon>
        <taxon>Pseudomonadota</taxon>
        <taxon>Gammaproteobacteria</taxon>
        <taxon>Pseudomonadales</taxon>
        <taxon>Pseudomonadaceae</taxon>
        <taxon>Pseudomonas</taxon>
    </lineage>
</organism>
<dbReference type="EMBL" id="CABVHO010000185">
    <property type="protein sequence ID" value="VVN71023.1"/>
    <property type="molecule type" value="Genomic_DNA"/>
</dbReference>
<evidence type="ECO:0000313" key="1">
    <source>
        <dbReference type="EMBL" id="VVN71023.1"/>
    </source>
</evidence>